<accession>A0A2S7T6P9</accession>
<evidence type="ECO:0000313" key="2">
    <source>
        <dbReference type="Proteomes" id="UP000239366"/>
    </source>
</evidence>
<reference evidence="2" key="1">
    <citation type="submission" date="2016-11" db="EMBL/GenBank/DDBJ databases">
        <title>Trade-off between light-utilization and light-protection in marine flavobacteria.</title>
        <authorList>
            <person name="Kumagai Y."/>
            <person name="Yoshizawa S."/>
            <person name="Kogure K."/>
        </authorList>
    </citation>
    <scope>NUCLEOTIDE SEQUENCE [LARGE SCALE GENOMIC DNA]</scope>
    <source>
        <strain evidence="2">SG-18</strain>
    </source>
</reference>
<organism evidence="1 2">
    <name type="scientific">Aureicoccus marinus</name>
    <dbReference type="NCBI Taxonomy" id="754435"/>
    <lineage>
        <taxon>Bacteria</taxon>
        <taxon>Pseudomonadati</taxon>
        <taxon>Bacteroidota</taxon>
        <taxon>Flavobacteriia</taxon>
        <taxon>Flavobacteriales</taxon>
        <taxon>Flavobacteriaceae</taxon>
        <taxon>Aureicoccus</taxon>
    </lineage>
</organism>
<protein>
    <submittedName>
        <fullName evidence="1">Uncharacterized protein</fullName>
    </submittedName>
</protein>
<evidence type="ECO:0000313" key="1">
    <source>
        <dbReference type="EMBL" id="PQJ15590.1"/>
    </source>
</evidence>
<gene>
    <name evidence="1" type="ORF">BST99_07460</name>
</gene>
<dbReference type="AlphaFoldDB" id="A0A2S7T6P9"/>
<comment type="caution">
    <text evidence="1">The sequence shown here is derived from an EMBL/GenBank/DDBJ whole genome shotgun (WGS) entry which is preliminary data.</text>
</comment>
<proteinExistence type="predicted"/>
<keyword evidence="2" id="KW-1185">Reference proteome</keyword>
<sequence length="115" mass="12528">MIIGLTLVVACEEDRDDSLTSPQIRVQNKDTLLFSAVSLGDDFVEFIDVNAGGYSDYVPAAEMPFFSTIEVEALGETYTLEAALDGYPATLPLGFYTYALSINSEGELVLDFIIN</sequence>
<dbReference type="Proteomes" id="UP000239366">
    <property type="component" value="Unassembled WGS sequence"/>
</dbReference>
<name>A0A2S7T6P9_9FLAO</name>
<dbReference type="EMBL" id="MQVX01000001">
    <property type="protein sequence ID" value="PQJ15590.1"/>
    <property type="molecule type" value="Genomic_DNA"/>
</dbReference>